<dbReference type="RefSeq" id="WP_353720304.1">
    <property type="nucleotide sequence ID" value="NZ_CP159289.1"/>
</dbReference>
<dbReference type="AlphaFoldDB" id="A0AAU8FKA8"/>
<dbReference type="EMBL" id="CP159289">
    <property type="protein sequence ID" value="XCH24997.1"/>
    <property type="molecule type" value="Genomic_DNA"/>
</dbReference>
<organism evidence="1">
    <name type="scientific">Dyadobacter sp. 676</name>
    <dbReference type="NCBI Taxonomy" id="3088362"/>
    <lineage>
        <taxon>Bacteria</taxon>
        <taxon>Pseudomonadati</taxon>
        <taxon>Bacteroidota</taxon>
        <taxon>Cytophagia</taxon>
        <taxon>Cytophagales</taxon>
        <taxon>Spirosomataceae</taxon>
        <taxon>Dyadobacter</taxon>
    </lineage>
</organism>
<evidence type="ECO:0000313" key="1">
    <source>
        <dbReference type="EMBL" id="XCH24997.1"/>
    </source>
</evidence>
<accession>A0AAU8FKA8</accession>
<name>A0AAU8FKA8_9BACT</name>
<gene>
    <name evidence="1" type="ORF">ABV298_00780</name>
</gene>
<reference evidence="1" key="1">
    <citation type="submission" date="2024-06" db="EMBL/GenBank/DDBJ databases">
        <title>Sequencing and assembly of the genome of Dyadobacter sp. strain 676, a symbiont of Cyamopsis tetragonoloba.</title>
        <authorList>
            <person name="Guro P."/>
            <person name="Sazanova A."/>
            <person name="Kuznetsova I."/>
            <person name="Belimov A."/>
            <person name="Safronova V."/>
        </authorList>
    </citation>
    <scope>NUCLEOTIDE SEQUENCE</scope>
    <source>
        <strain evidence="1">676</strain>
    </source>
</reference>
<protein>
    <submittedName>
        <fullName evidence="1">Uncharacterized protein</fullName>
    </submittedName>
</protein>
<sequence length="180" mass="20840">MTKEITLCVPKYVKKFLLSEPDYELLGPDTILAPQKSELGKLIAGFSRMIPYNQNIEPLVLTKSTEALTIQYLCKKKALDVPVERYATLVSFLDEQFRASLIREVSAIHAIHSEPEYAWMVRSFLDRRNVVTNDEHDKDMEWDTAKKIYRDHLERINRKNVRNRKLSQPVLSGLGAFCRA</sequence>
<proteinExistence type="predicted"/>